<evidence type="ECO:0000313" key="2">
    <source>
        <dbReference type="EMBL" id="NLQ19063.1"/>
    </source>
</evidence>
<dbReference type="InterPro" id="IPR011335">
    <property type="entry name" value="Restrct_endonuc-II-like"/>
</dbReference>
<evidence type="ECO:0000313" key="3">
    <source>
        <dbReference type="Proteomes" id="UP000586067"/>
    </source>
</evidence>
<dbReference type="PANTHER" id="PTHR38590:SF1">
    <property type="entry name" value="BLL0828 PROTEIN"/>
    <property type="match status" value="1"/>
</dbReference>
<organism evidence="2 3">
    <name type="scientific">Marinomonas profundi</name>
    <dbReference type="NCBI Taxonomy" id="2726122"/>
    <lineage>
        <taxon>Bacteria</taxon>
        <taxon>Pseudomonadati</taxon>
        <taxon>Pseudomonadota</taxon>
        <taxon>Gammaproteobacteria</taxon>
        <taxon>Oceanospirillales</taxon>
        <taxon>Oceanospirillaceae</taxon>
        <taxon>Marinomonas</taxon>
    </lineage>
</organism>
<dbReference type="EMBL" id="JABAEK010000027">
    <property type="protein sequence ID" value="NLQ19063.1"/>
    <property type="molecule type" value="Genomic_DNA"/>
</dbReference>
<protein>
    <submittedName>
        <fullName evidence="2">Endonuclease domain-containing protein</fullName>
    </submittedName>
</protein>
<name>A0A847R9D2_9GAMM</name>
<dbReference type="Gene3D" id="3.40.960.10">
    <property type="entry name" value="VSR Endonuclease"/>
    <property type="match status" value="1"/>
</dbReference>
<feature type="domain" description="DUF559" evidence="1">
    <location>
        <begin position="13"/>
        <end position="117"/>
    </location>
</feature>
<dbReference type="AlphaFoldDB" id="A0A847R9D2"/>
<evidence type="ECO:0000259" key="1">
    <source>
        <dbReference type="Pfam" id="PF04480"/>
    </source>
</evidence>
<dbReference type="PANTHER" id="PTHR38590">
    <property type="entry name" value="BLL0828 PROTEIN"/>
    <property type="match status" value="1"/>
</dbReference>
<accession>A0A847R9D2</accession>
<dbReference type="GO" id="GO:0004519">
    <property type="term" value="F:endonuclease activity"/>
    <property type="evidence" value="ECO:0007669"/>
    <property type="project" value="UniProtKB-KW"/>
</dbReference>
<proteinExistence type="predicted"/>
<keyword evidence="3" id="KW-1185">Reference proteome</keyword>
<dbReference type="RefSeq" id="WP_168827429.1">
    <property type="nucleotide sequence ID" value="NZ_CP073013.1"/>
</dbReference>
<gene>
    <name evidence="2" type="ORF">HGG82_15780</name>
</gene>
<comment type="caution">
    <text evidence="2">The sequence shown here is derived from an EMBL/GenBank/DDBJ whole genome shotgun (WGS) entry which is preliminary data.</text>
</comment>
<dbReference type="SUPFAM" id="SSF52980">
    <property type="entry name" value="Restriction endonuclease-like"/>
    <property type="match status" value="1"/>
</dbReference>
<reference evidence="2 3" key="1">
    <citation type="submission" date="2020-04" db="EMBL/GenBank/DDBJ databases">
        <title>Marinomonas sp. M1K-6 isolated from the deep seawater of the Mariana Trench.</title>
        <authorList>
            <person name="Li Y."/>
        </authorList>
    </citation>
    <scope>NUCLEOTIDE SEQUENCE [LARGE SCALE GENOMIC DNA]</scope>
    <source>
        <strain evidence="2 3">M1K-6</strain>
    </source>
</reference>
<keyword evidence="2" id="KW-0255">Endonuclease</keyword>
<dbReference type="Proteomes" id="UP000586067">
    <property type="component" value="Unassembled WGS sequence"/>
</dbReference>
<sequence>MTQKLFNIKQNRHFRSVLRNNLTEPEKILWQRIRSKQLGVKFRRQHGIGKYIVDFYCPEKKLVIELDGDSHYNHDTQAYDRKRDDFMRSQGLQVIRFTNQDIMKKLDAVLEVIHQSIQTPK</sequence>
<dbReference type="Pfam" id="PF04480">
    <property type="entry name" value="DUF559"/>
    <property type="match status" value="1"/>
</dbReference>
<dbReference type="InterPro" id="IPR007569">
    <property type="entry name" value="DUF559"/>
</dbReference>
<dbReference type="CDD" id="cd01038">
    <property type="entry name" value="Endonuclease_DUF559"/>
    <property type="match status" value="1"/>
</dbReference>
<dbReference type="InterPro" id="IPR047216">
    <property type="entry name" value="Endonuclease_DUF559_bact"/>
</dbReference>
<keyword evidence="2" id="KW-0378">Hydrolase</keyword>
<keyword evidence="2" id="KW-0540">Nuclease</keyword>